<feature type="compositionally biased region" description="Low complexity" evidence="1">
    <location>
        <begin position="243"/>
        <end position="257"/>
    </location>
</feature>
<dbReference type="AlphaFoldDB" id="A0A6A5FTX6"/>
<evidence type="ECO:0000313" key="3">
    <source>
        <dbReference type="EMBL" id="KAF1746037.1"/>
    </source>
</evidence>
<dbReference type="RefSeq" id="XP_003096543.2">
    <property type="nucleotide sequence ID" value="XM_003096495.2"/>
</dbReference>
<proteinExistence type="predicted"/>
<dbReference type="PANTHER" id="PTHR21479:SF22">
    <property type="entry name" value="PROTEIN CBG07241"/>
    <property type="match status" value="1"/>
</dbReference>
<comment type="caution">
    <text evidence="3">The sequence shown here is derived from an EMBL/GenBank/DDBJ whole genome shotgun (WGS) entry which is preliminary data.</text>
</comment>
<dbReference type="GeneID" id="9823780"/>
<feature type="region of interest" description="Disordered" evidence="1">
    <location>
        <begin position="240"/>
        <end position="271"/>
    </location>
</feature>
<accession>A0A6A5FTX6</accession>
<dbReference type="Pfam" id="PF05912">
    <property type="entry name" value="DUF870"/>
    <property type="match status" value="1"/>
</dbReference>
<evidence type="ECO:0000256" key="1">
    <source>
        <dbReference type="SAM" id="MobiDB-lite"/>
    </source>
</evidence>
<feature type="compositionally biased region" description="Polar residues" evidence="1">
    <location>
        <begin position="258"/>
        <end position="271"/>
    </location>
</feature>
<feature type="chain" id="PRO_5025651554" evidence="2">
    <location>
        <begin position="20"/>
        <end position="271"/>
    </location>
</feature>
<dbReference type="Proteomes" id="UP000483820">
    <property type="component" value="Chromosome X"/>
</dbReference>
<organism evidence="3 4">
    <name type="scientific">Caenorhabditis remanei</name>
    <name type="common">Caenorhabditis vulgaris</name>
    <dbReference type="NCBI Taxonomy" id="31234"/>
    <lineage>
        <taxon>Eukaryota</taxon>
        <taxon>Metazoa</taxon>
        <taxon>Ecdysozoa</taxon>
        <taxon>Nematoda</taxon>
        <taxon>Chromadorea</taxon>
        <taxon>Rhabditida</taxon>
        <taxon>Rhabditina</taxon>
        <taxon>Rhabditomorpha</taxon>
        <taxon>Rhabditoidea</taxon>
        <taxon>Rhabditidae</taxon>
        <taxon>Peloderinae</taxon>
        <taxon>Caenorhabditis</taxon>
    </lineage>
</organism>
<sequence length="271" mass="30735">MKFQLLLALALFLIVAVDAQPVFFLSTNVGSTETKPKGAQKVEFFGRVTCPLDIVWCVDVYYKEEDTYFHDTVKSLGFICSNGSRSLENYVFLNYFKTDTWSNEFEPYVLIQHDCSPNNVKYRYEHKYPPQSHYSNCTSFEYDLNLFELGRGNLTTLVDSVNGFDLWHRRDQKKKINGTWIWSPPGFEDMPAPWGVLPPNGEFPTERCMNMTIIEASVPLNVSTHEVQLKNDSEYDEITPFLADGSASSDASEIDSSPGNVSTPTNSTNPV</sequence>
<dbReference type="InterPro" id="IPR008588">
    <property type="entry name" value="DUF870_CAE_spp"/>
</dbReference>
<feature type="signal peptide" evidence="2">
    <location>
        <begin position="1"/>
        <end position="19"/>
    </location>
</feature>
<dbReference type="CTD" id="9823780"/>
<dbReference type="PANTHER" id="PTHR21479">
    <property type="match status" value="1"/>
</dbReference>
<dbReference type="EMBL" id="WUAV01000006">
    <property type="protein sequence ID" value="KAF1746037.1"/>
    <property type="molecule type" value="Genomic_DNA"/>
</dbReference>
<evidence type="ECO:0000256" key="2">
    <source>
        <dbReference type="SAM" id="SignalP"/>
    </source>
</evidence>
<name>A0A6A5FTX6_CAERE</name>
<keyword evidence="2" id="KW-0732">Signal</keyword>
<gene>
    <name evidence="3" type="ORF">GCK72_022488</name>
</gene>
<dbReference type="KEGG" id="crq:GCK72_022488"/>
<evidence type="ECO:0000313" key="4">
    <source>
        <dbReference type="Proteomes" id="UP000483820"/>
    </source>
</evidence>
<protein>
    <submittedName>
        <fullName evidence="3">Uncharacterized protein</fullName>
    </submittedName>
</protein>
<reference evidence="3 4" key="1">
    <citation type="submission" date="2019-12" db="EMBL/GenBank/DDBJ databases">
        <title>Chromosome-level assembly of the Caenorhabditis remanei genome.</title>
        <authorList>
            <person name="Teterina A.A."/>
            <person name="Willis J.H."/>
            <person name="Phillips P.C."/>
        </authorList>
    </citation>
    <scope>NUCLEOTIDE SEQUENCE [LARGE SCALE GENOMIC DNA]</scope>
    <source>
        <strain evidence="3 4">PX506</strain>
        <tissue evidence="3">Whole organism</tissue>
    </source>
</reference>